<dbReference type="InterPro" id="IPR037914">
    <property type="entry name" value="SpoVT-AbrB_sf"/>
</dbReference>
<dbReference type="Proteomes" id="UP000591058">
    <property type="component" value="Unassembled WGS sequence"/>
</dbReference>
<evidence type="ECO:0000313" key="1">
    <source>
        <dbReference type="EMBL" id="NMO09494.1"/>
    </source>
</evidence>
<dbReference type="AlphaFoldDB" id="A0A7K4DNP0"/>
<sequence>MAEYETFTSVTRRKGKQVYIPDTLLTVAGIQEGDYLEVTIRKLKVPTKSD</sequence>
<organism evidence="1 2">
    <name type="scientific">Methanobacterium subterraneum</name>
    <dbReference type="NCBI Taxonomy" id="59277"/>
    <lineage>
        <taxon>Archaea</taxon>
        <taxon>Methanobacteriati</taxon>
        <taxon>Methanobacteriota</taxon>
        <taxon>Methanomada group</taxon>
        <taxon>Methanobacteria</taxon>
        <taxon>Methanobacteriales</taxon>
        <taxon>Methanobacteriaceae</taxon>
        <taxon>Methanobacterium</taxon>
    </lineage>
</organism>
<evidence type="ECO:0000313" key="2">
    <source>
        <dbReference type="Proteomes" id="UP000591058"/>
    </source>
</evidence>
<reference evidence="1 2" key="1">
    <citation type="submission" date="2020-04" db="EMBL/GenBank/DDBJ databases">
        <title>Draft genome of Methanobacterium subterraneum isolated from animal feces.</title>
        <authorList>
            <person name="Ouboter H.T."/>
            <person name="Berger S."/>
            <person name="Gungor E."/>
            <person name="Jetten M.S.M."/>
            <person name="Welte C.U."/>
        </authorList>
    </citation>
    <scope>NUCLEOTIDE SEQUENCE [LARGE SCALE GENOMIC DNA]</scope>
    <source>
        <strain evidence="1">HO_2020</strain>
    </source>
</reference>
<accession>A0A7K4DNP0</accession>
<name>A0A7K4DNP0_9EURY</name>
<dbReference type="EMBL" id="JABBYL010000022">
    <property type="protein sequence ID" value="NMO09494.1"/>
    <property type="molecule type" value="Genomic_DNA"/>
</dbReference>
<comment type="caution">
    <text evidence="1">The sequence shown here is derived from an EMBL/GenBank/DDBJ whole genome shotgun (WGS) entry which is preliminary data.</text>
</comment>
<dbReference type="SUPFAM" id="SSF89447">
    <property type="entry name" value="AbrB/MazE/MraZ-like"/>
    <property type="match status" value="1"/>
</dbReference>
<gene>
    <name evidence="1" type="ORF">HG719_06575</name>
</gene>
<protein>
    <submittedName>
        <fullName evidence="1">Uncharacterized protein</fullName>
    </submittedName>
</protein>
<proteinExistence type="predicted"/>
<dbReference type="RefSeq" id="WP_169032757.1">
    <property type="nucleotide sequence ID" value="NZ_JABBYL010000022.1"/>
</dbReference>